<dbReference type="PROSITE" id="PS50835">
    <property type="entry name" value="IG_LIKE"/>
    <property type="match status" value="1"/>
</dbReference>
<feature type="domain" description="Ig-like" evidence="12">
    <location>
        <begin position="21"/>
        <end position="127"/>
    </location>
</feature>
<keyword evidence="9" id="KW-0393">Immunoglobulin domain</keyword>
<dbReference type="InParanoid" id="A0A7N5JUK3"/>
<dbReference type="Pfam" id="PF07686">
    <property type="entry name" value="V-set"/>
    <property type="match status" value="1"/>
</dbReference>
<accession>A0A7N5JUK3</accession>
<keyword evidence="2" id="KW-1003">Cell membrane</keyword>
<dbReference type="Ensembl" id="ENSAMET00000044814.1">
    <property type="protein sequence ID" value="ENSAMEP00000030639.1"/>
    <property type="gene ID" value="ENSAMEG00000023714.1"/>
</dbReference>
<sequence>MLCDSFLCPCVINESRSSTAEKVIQTQSEVTMQEGQAATIFCKYETSWSNYYTLYWYKQPPSGEMIFLIYQDESKPNAKQGRFSVNFRKTEKSISLTISPLQLTDSAVYFCALGNNVTDGKATLIIAVARESSTLILPRVTLGDAGVYYCILREAQWHRWGLPRTPSAWWGKGSSSRHRQRPPHKNDQDPNRSEVKEKRGKSKVKIVRESKRKG</sequence>
<keyword evidence="4" id="KW-0391">Immunity</keyword>
<keyword evidence="10" id="KW-1279">T cell receptor</keyword>
<dbReference type="SMART" id="SM00406">
    <property type="entry name" value="IGv"/>
    <property type="match status" value="1"/>
</dbReference>
<dbReference type="Proteomes" id="UP000008912">
    <property type="component" value="Unassembled WGS sequence"/>
</dbReference>
<dbReference type="GeneTree" id="ENSGT00940000165763"/>
<dbReference type="InterPro" id="IPR013106">
    <property type="entry name" value="Ig_V-set"/>
</dbReference>
<evidence type="ECO:0000256" key="7">
    <source>
        <dbReference type="ARBA" id="ARBA00023157"/>
    </source>
</evidence>
<feature type="compositionally biased region" description="Basic residues" evidence="11">
    <location>
        <begin position="198"/>
        <end position="214"/>
    </location>
</feature>
<comment type="subcellular location">
    <subcellularLocation>
        <location evidence="1">Cell membrane</location>
    </subcellularLocation>
</comment>
<reference evidence="13" key="3">
    <citation type="submission" date="2025-09" db="UniProtKB">
        <authorList>
            <consortium name="Ensembl"/>
        </authorList>
    </citation>
    <scope>IDENTIFICATION</scope>
</reference>
<evidence type="ECO:0000313" key="13">
    <source>
        <dbReference type="Ensembl" id="ENSAMEP00000030639.1"/>
    </source>
</evidence>
<keyword evidence="8" id="KW-0675">Receptor</keyword>
<organism evidence="13 14">
    <name type="scientific">Ailuropoda melanoleuca</name>
    <name type="common">Giant panda</name>
    <dbReference type="NCBI Taxonomy" id="9646"/>
    <lineage>
        <taxon>Eukaryota</taxon>
        <taxon>Metazoa</taxon>
        <taxon>Chordata</taxon>
        <taxon>Craniata</taxon>
        <taxon>Vertebrata</taxon>
        <taxon>Euteleostomi</taxon>
        <taxon>Mammalia</taxon>
        <taxon>Eutheria</taxon>
        <taxon>Laurasiatheria</taxon>
        <taxon>Carnivora</taxon>
        <taxon>Caniformia</taxon>
        <taxon>Ursidae</taxon>
        <taxon>Ailuropoda</taxon>
    </lineage>
</organism>
<evidence type="ECO:0000256" key="8">
    <source>
        <dbReference type="ARBA" id="ARBA00023170"/>
    </source>
</evidence>
<dbReference type="FunFam" id="2.60.40.10:FF:000878">
    <property type="entry name" value="T cell receptor alpha variable 38-1"/>
    <property type="match status" value="1"/>
</dbReference>
<dbReference type="Gene3D" id="2.60.40.10">
    <property type="entry name" value="Immunoglobulins"/>
    <property type="match status" value="1"/>
</dbReference>
<reference evidence="13" key="2">
    <citation type="submission" date="2025-08" db="UniProtKB">
        <authorList>
            <consortium name="Ensembl"/>
        </authorList>
    </citation>
    <scope>IDENTIFICATION</scope>
</reference>
<keyword evidence="7" id="KW-1015">Disulfide bond</keyword>
<dbReference type="InterPro" id="IPR013783">
    <property type="entry name" value="Ig-like_fold"/>
</dbReference>
<dbReference type="InterPro" id="IPR051287">
    <property type="entry name" value="TCR_variable_region"/>
</dbReference>
<evidence type="ECO:0000256" key="5">
    <source>
        <dbReference type="ARBA" id="ARBA00023130"/>
    </source>
</evidence>
<evidence type="ECO:0000256" key="10">
    <source>
        <dbReference type="ARBA" id="ARBA00043266"/>
    </source>
</evidence>
<dbReference type="PANTHER" id="PTHR19367">
    <property type="entry name" value="T-CELL RECEPTOR ALPHA CHAIN V REGION"/>
    <property type="match status" value="1"/>
</dbReference>
<dbReference type="GO" id="GO:0042101">
    <property type="term" value="C:T cell receptor complex"/>
    <property type="evidence" value="ECO:0007669"/>
    <property type="project" value="UniProtKB-KW"/>
</dbReference>
<evidence type="ECO:0000256" key="2">
    <source>
        <dbReference type="ARBA" id="ARBA00022475"/>
    </source>
</evidence>
<evidence type="ECO:0000256" key="11">
    <source>
        <dbReference type="SAM" id="MobiDB-lite"/>
    </source>
</evidence>
<evidence type="ECO:0000256" key="6">
    <source>
        <dbReference type="ARBA" id="ARBA00023136"/>
    </source>
</evidence>
<evidence type="ECO:0000259" key="12">
    <source>
        <dbReference type="PROSITE" id="PS50835"/>
    </source>
</evidence>
<evidence type="ECO:0000313" key="14">
    <source>
        <dbReference type="Proteomes" id="UP000008912"/>
    </source>
</evidence>
<reference evidence="13 14" key="1">
    <citation type="journal article" date="2010" name="Nature">
        <title>The sequence and de novo assembly of the giant panda genome.</title>
        <authorList>
            <person name="Li R."/>
            <person name="Fan W."/>
            <person name="Tian G."/>
            <person name="Zhu H."/>
            <person name="He L."/>
            <person name="Cai J."/>
            <person name="Huang Q."/>
            <person name="Cai Q."/>
            <person name="Li B."/>
            <person name="Bai Y."/>
            <person name="Zhang Z."/>
            <person name="Zhang Y."/>
            <person name="Wang W."/>
            <person name="Li J."/>
            <person name="Wei F."/>
            <person name="Li H."/>
            <person name="Jian M."/>
            <person name="Li J."/>
            <person name="Zhang Z."/>
            <person name="Nielsen R."/>
            <person name="Li D."/>
            <person name="Gu W."/>
            <person name="Yang Z."/>
            <person name="Xuan Z."/>
            <person name="Ryder O.A."/>
            <person name="Leung F.C."/>
            <person name="Zhou Y."/>
            <person name="Cao J."/>
            <person name="Sun X."/>
            <person name="Fu Y."/>
            <person name="Fang X."/>
            <person name="Guo X."/>
            <person name="Wang B."/>
            <person name="Hou R."/>
            <person name="Shen F."/>
            <person name="Mu B."/>
            <person name="Ni P."/>
            <person name="Lin R."/>
            <person name="Qian W."/>
            <person name="Wang G."/>
            <person name="Yu C."/>
            <person name="Nie W."/>
            <person name="Wang J."/>
            <person name="Wu Z."/>
            <person name="Liang H."/>
            <person name="Min J."/>
            <person name="Wu Q."/>
            <person name="Cheng S."/>
            <person name="Ruan J."/>
            <person name="Wang M."/>
            <person name="Shi Z."/>
            <person name="Wen M."/>
            <person name="Liu B."/>
            <person name="Ren X."/>
            <person name="Zheng H."/>
            <person name="Dong D."/>
            <person name="Cook K."/>
            <person name="Shan G."/>
            <person name="Zhang H."/>
            <person name="Kosiol C."/>
            <person name="Xie X."/>
            <person name="Lu Z."/>
            <person name="Zheng H."/>
            <person name="Li Y."/>
            <person name="Steiner C.C."/>
            <person name="Lam T.T."/>
            <person name="Lin S."/>
            <person name="Zhang Q."/>
            <person name="Li G."/>
            <person name="Tian J."/>
            <person name="Gong T."/>
            <person name="Liu H."/>
            <person name="Zhang D."/>
            <person name="Fang L."/>
            <person name="Ye C."/>
            <person name="Zhang J."/>
            <person name="Hu W."/>
            <person name="Xu A."/>
            <person name="Ren Y."/>
            <person name="Zhang G."/>
            <person name="Bruford M.W."/>
            <person name="Li Q."/>
            <person name="Ma L."/>
            <person name="Guo Y."/>
            <person name="An N."/>
            <person name="Hu Y."/>
            <person name="Zheng Y."/>
            <person name="Shi Y."/>
            <person name="Li Z."/>
            <person name="Liu Q."/>
            <person name="Chen Y."/>
            <person name="Zhao J."/>
            <person name="Qu N."/>
            <person name="Zhao S."/>
            <person name="Tian F."/>
            <person name="Wang X."/>
            <person name="Wang H."/>
            <person name="Xu L."/>
            <person name="Liu X."/>
            <person name="Vinar T."/>
            <person name="Wang Y."/>
            <person name="Lam T.W."/>
            <person name="Yiu S.M."/>
            <person name="Liu S."/>
            <person name="Zhang H."/>
            <person name="Li D."/>
            <person name="Huang Y."/>
            <person name="Wang X."/>
            <person name="Yang G."/>
            <person name="Jiang Z."/>
            <person name="Wang J."/>
            <person name="Qin N."/>
            <person name="Li L."/>
            <person name="Li J."/>
            <person name="Bolund L."/>
            <person name="Kristiansen K."/>
            <person name="Wong G.K."/>
            <person name="Olson M."/>
            <person name="Zhang X."/>
            <person name="Li S."/>
            <person name="Yang H."/>
            <person name="Wang J."/>
            <person name="Wang J."/>
        </authorList>
    </citation>
    <scope>NUCLEOTIDE SEQUENCE [LARGE SCALE GENOMIC DNA]</scope>
</reference>
<dbReference type="GO" id="GO:0002250">
    <property type="term" value="P:adaptive immune response"/>
    <property type="evidence" value="ECO:0007669"/>
    <property type="project" value="UniProtKB-KW"/>
</dbReference>
<dbReference type="InterPro" id="IPR036179">
    <property type="entry name" value="Ig-like_dom_sf"/>
</dbReference>
<dbReference type="AlphaFoldDB" id="A0A7N5JUK3"/>
<keyword evidence="5" id="KW-1064">Adaptive immunity</keyword>
<evidence type="ECO:0000256" key="9">
    <source>
        <dbReference type="ARBA" id="ARBA00023319"/>
    </source>
</evidence>
<dbReference type="SMART" id="SM00409">
    <property type="entry name" value="IG"/>
    <property type="match status" value="1"/>
</dbReference>
<name>A0A7N5JUK3_AILME</name>
<evidence type="ECO:0000256" key="1">
    <source>
        <dbReference type="ARBA" id="ARBA00004236"/>
    </source>
</evidence>
<keyword evidence="14" id="KW-1185">Reference proteome</keyword>
<dbReference type="SUPFAM" id="SSF48726">
    <property type="entry name" value="Immunoglobulin"/>
    <property type="match status" value="2"/>
</dbReference>
<evidence type="ECO:0000256" key="3">
    <source>
        <dbReference type="ARBA" id="ARBA00022729"/>
    </source>
</evidence>
<dbReference type="InterPro" id="IPR007110">
    <property type="entry name" value="Ig-like_dom"/>
</dbReference>
<protein>
    <recommendedName>
        <fullName evidence="12">Ig-like domain-containing protein</fullName>
    </recommendedName>
</protein>
<evidence type="ECO:0000256" key="4">
    <source>
        <dbReference type="ARBA" id="ARBA00022859"/>
    </source>
</evidence>
<dbReference type="PANTHER" id="PTHR19367:SF45">
    <property type="entry name" value="IG-LIKE DOMAIN-CONTAINING PROTEIN"/>
    <property type="match status" value="1"/>
</dbReference>
<feature type="compositionally biased region" description="Basic and acidic residues" evidence="11">
    <location>
        <begin position="184"/>
        <end position="197"/>
    </location>
</feature>
<keyword evidence="6" id="KW-0472">Membrane</keyword>
<keyword evidence="3" id="KW-0732">Signal</keyword>
<feature type="region of interest" description="Disordered" evidence="11">
    <location>
        <begin position="169"/>
        <end position="214"/>
    </location>
</feature>
<dbReference type="InterPro" id="IPR003599">
    <property type="entry name" value="Ig_sub"/>
</dbReference>
<proteinExistence type="predicted"/>